<sequence length="465" mass="53871">MERTEIETNWTAVACGSAASSWNGYTYQGKVAVYTMLCLMNELGVGNEEINHYSLEIEWFEDFCIKYKDEYFTIHQVKSYQDKETIGGYKATVLELLGKTIIQPAVREASLHTAIYIKDFKVEDLKSDLMAYVPDKKKDLFNHFKKLLFEEDKFDSAWSKININNKDNGELSVNRVVQVDEINIKIKEQIKMFLQNVIPRNTSSMSSENIDYAYSNLLHAVNNLISNIHLKKQSVPNITFTEVLEILQNDSVFDLTTETVASLLIDDLTTYFEEYCEEQGIDIELDEEKAKIWTHHMEILKLLSPEDFVLICRKIAPNIHVKKSNSISIAEYKRLIDQHGVKQMLFECLFTFHHLLEAAKFKNDILLIKKSKVSNLITIILNNGRYACSKVGKDIFNNFNKDAALLELLFEVETYINKSINEEYRGSITEVESDTDYRDKEKFTGTKKIRFMDLNTAMEEFKPNE</sequence>
<proteinExistence type="predicted"/>
<protein>
    <recommendedName>
        <fullName evidence="1">ABC-three component systems C-terminal domain-containing protein</fullName>
    </recommendedName>
</protein>
<comment type="caution">
    <text evidence="2">The sequence shown here is derived from an EMBL/GenBank/DDBJ whole genome shotgun (WGS) entry which is preliminary data.</text>
</comment>
<dbReference type="EMBL" id="QNRJ01000006">
    <property type="protein sequence ID" value="RBP04492.1"/>
    <property type="molecule type" value="Genomic_DNA"/>
</dbReference>
<dbReference type="AlphaFoldDB" id="A0A366EQ02"/>
<dbReference type="OrthoDB" id="9149748at2"/>
<accession>A0A366EQ02</accession>
<evidence type="ECO:0000313" key="3">
    <source>
        <dbReference type="Proteomes" id="UP000252118"/>
    </source>
</evidence>
<dbReference type="Proteomes" id="UP000252118">
    <property type="component" value="Unassembled WGS sequence"/>
</dbReference>
<evidence type="ECO:0000313" key="2">
    <source>
        <dbReference type="EMBL" id="RBP04492.1"/>
    </source>
</evidence>
<organism evidence="2 3">
    <name type="scientific">Rossellomorea aquimaris</name>
    <dbReference type="NCBI Taxonomy" id="189382"/>
    <lineage>
        <taxon>Bacteria</taxon>
        <taxon>Bacillati</taxon>
        <taxon>Bacillota</taxon>
        <taxon>Bacilli</taxon>
        <taxon>Bacillales</taxon>
        <taxon>Bacillaceae</taxon>
        <taxon>Rossellomorea</taxon>
    </lineage>
</organism>
<feature type="domain" description="ABC-three component systems C-terminal" evidence="1">
    <location>
        <begin position="176"/>
        <end position="419"/>
    </location>
</feature>
<dbReference type="InterPro" id="IPR046920">
    <property type="entry name" value="ABC-3C_CTD1"/>
</dbReference>
<dbReference type="Pfam" id="PF20276">
    <property type="entry name" value="CTD1"/>
    <property type="match status" value="1"/>
</dbReference>
<evidence type="ECO:0000259" key="1">
    <source>
        <dbReference type="Pfam" id="PF20276"/>
    </source>
</evidence>
<dbReference type="RefSeq" id="WP_113969686.1">
    <property type="nucleotide sequence ID" value="NZ_QNRJ01000006.1"/>
</dbReference>
<reference evidence="2 3" key="1">
    <citation type="submission" date="2018-06" db="EMBL/GenBank/DDBJ databases">
        <title>Freshwater and sediment microbial communities from various areas in North America, analyzing microbe dynamics in response to fracking.</title>
        <authorList>
            <person name="Lamendella R."/>
        </authorList>
    </citation>
    <scope>NUCLEOTIDE SEQUENCE [LARGE SCALE GENOMIC DNA]</scope>
    <source>
        <strain evidence="2 3">97B</strain>
    </source>
</reference>
<gene>
    <name evidence="2" type="ORF">DET59_106284</name>
</gene>
<name>A0A366EQ02_9BACI</name>